<evidence type="ECO:0000256" key="3">
    <source>
        <dbReference type="ARBA" id="ARBA00022723"/>
    </source>
</evidence>
<organism evidence="18">
    <name type="scientific">Rhipicephalus pulchellus</name>
    <name type="common">Yellow backed tick</name>
    <name type="synonym">Dermacentor pulchellus</name>
    <dbReference type="NCBI Taxonomy" id="72859"/>
    <lineage>
        <taxon>Eukaryota</taxon>
        <taxon>Metazoa</taxon>
        <taxon>Ecdysozoa</taxon>
        <taxon>Arthropoda</taxon>
        <taxon>Chelicerata</taxon>
        <taxon>Arachnida</taxon>
        <taxon>Acari</taxon>
        <taxon>Parasitiformes</taxon>
        <taxon>Ixodida</taxon>
        <taxon>Ixodoidea</taxon>
        <taxon>Ixodidae</taxon>
        <taxon>Rhipicephalinae</taxon>
        <taxon>Rhipicephalus</taxon>
        <taxon>Rhipicephalus</taxon>
    </lineage>
</organism>
<evidence type="ECO:0000256" key="11">
    <source>
        <dbReference type="PIRSR" id="PIRSR001191-2"/>
    </source>
</evidence>
<feature type="domain" description="Peptidase metallopeptidase" evidence="17">
    <location>
        <begin position="156"/>
        <end position="331"/>
    </location>
</feature>
<keyword evidence="7 11" id="KW-0862">Zinc</keyword>
<feature type="non-terminal residue" evidence="18">
    <location>
        <position position="1"/>
    </location>
</feature>
<dbReference type="AlphaFoldDB" id="L7MFG9"/>
<dbReference type="PROSITE" id="PS51642">
    <property type="entry name" value="HEMOPEXIN_2"/>
    <property type="match status" value="4"/>
</dbReference>
<dbReference type="FunFam" id="2.110.10.10:FF:000018">
    <property type="entry name" value="Matrix metallopeptidase 25b"/>
    <property type="match status" value="1"/>
</dbReference>
<feature type="binding site" evidence="12">
    <location>
        <position position="221"/>
    </location>
    <ligand>
        <name>Ca(2+)</name>
        <dbReference type="ChEBI" id="CHEBI:29108"/>
        <label>2</label>
    </ligand>
</feature>
<proteinExistence type="evidence at transcript level"/>
<sequence>LEAWRTLADRVDDSREGHRVARLRQMQGPVGQRCRRSGPSARRTRQAAFQLLLLMTMTVVTTSEARPATELSDADALGFLERFGYMGDTSRNAVLPSDNLRTEQGFRAALRRMQRFAGLRPTGQLDAETMAMMKKPRCGVPDVIGHAERVRRYALQGSKWDKTDLTWSVEDFPRQADRGMIRSAIGKALKVWSDASKLRFTEIAAVSSRRRRPDDDDGGADIAVSFARLDHGDGYAFDGPGVVLAHAFFPGEGRGGDVHFDADENWITGTPARDSNAVSLFAVAAHEFGHSLGLSHSSVAGSLMYPYYQGVKDDFQLPYDDKVGIQILYGAKYPTKWAPMQPISPRTTTPSPAGRGPHGRPPVTGGGRAGPRERQPPQPPAPRPPQQPPPRRPVDDGKPDGCSTSIDAIAVIRRELFVFKGKYFWRINEQGLKEGYPVEISLFWFDLPPNLEKIDAVYERPDQKIVFFIGRKYWLFSSNRPLPGYPRPLTNLGLPASLTHVDAAMVWGHNGKTYFFSGDQYWRYDEFDRSVEFDYPRHMGMWRGVPNNVDAAFQNTDGQTYFFKGQKFWRFNDRRMHIYNRTKHVGEWFGCPVAKASYADEHSALSSNAPFILASTPLLILITALTLAFGQRS</sequence>
<reference evidence="18" key="2">
    <citation type="journal article" date="2015" name="J. Proteomics">
        <title>Sexual differences in the sialomes of the zebra tick, Rhipicephalus pulchellus.</title>
        <authorList>
            <person name="Tan A.W."/>
            <person name="Francischetti I.M."/>
            <person name="Slovak M."/>
            <person name="Kini R.M."/>
            <person name="Ribeiro J.M."/>
        </authorList>
    </citation>
    <scope>NUCLEOTIDE SEQUENCE</scope>
    <source>
        <tissue evidence="18">Salivary gland</tissue>
    </source>
</reference>
<evidence type="ECO:0000256" key="2">
    <source>
        <dbReference type="ARBA" id="ARBA00022670"/>
    </source>
</evidence>
<feature type="binding site" evidence="12">
    <location>
        <position position="264"/>
    </location>
    <ligand>
        <name>Ca(2+)</name>
        <dbReference type="ChEBI" id="CHEBI:29108"/>
        <label>3</label>
    </ligand>
</feature>
<dbReference type="PRINTS" id="PR00138">
    <property type="entry name" value="MATRIXIN"/>
</dbReference>
<dbReference type="SMART" id="SM00235">
    <property type="entry name" value="ZnMc"/>
    <property type="match status" value="1"/>
</dbReference>
<dbReference type="GO" id="GO:0030574">
    <property type="term" value="P:collagen catabolic process"/>
    <property type="evidence" value="ECO:0007669"/>
    <property type="project" value="TreeGrafter"/>
</dbReference>
<dbReference type="InterPro" id="IPR002477">
    <property type="entry name" value="Peptidoglycan-bd-like"/>
</dbReference>
<dbReference type="FunFam" id="3.40.390.10:FF:000022">
    <property type="entry name" value="Matrix metalloproteinase 1, isoform C"/>
    <property type="match status" value="1"/>
</dbReference>
<feature type="binding site" evidence="12">
    <location>
        <position position="233"/>
    </location>
    <ligand>
        <name>Zn(2+)</name>
        <dbReference type="ChEBI" id="CHEBI:29105"/>
        <label>1</label>
    </ligand>
</feature>
<evidence type="ECO:0000256" key="8">
    <source>
        <dbReference type="ARBA" id="ARBA00023049"/>
    </source>
</evidence>
<dbReference type="GO" id="GO:0006508">
    <property type="term" value="P:proteolysis"/>
    <property type="evidence" value="ECO:0007669"/>
    <property type="project" value="UniProtKB-KW"/>
</dbReference>
<feature type="binding site" evidence="12">
    <location>
        <position position="255"/>
    </location>
    <ligand>
        <name>Ca(2+)</name>
        <dbReference type="ChEBI" id="CHEBI:29108"/>
        <label>2</label>
    </ligand>
</feature>
<dbReference type="GO" id="GO:0004222">
    <property type="term" value="F:metalloendopeptidase activity"/>
    <property type="evidence" value="ECO:0007669"/>
    <property type="project" value="InterPro"/>
</dbReference>
<evidence type="ECO:0000256" key="4">
    <source>
        <dbReference type="ARBA" id="ARBA00022729"/>
    </source>
</evidence>
<comment type="similarity">
    <text evidence="1">Belongs to the peptidase M10A family.</text>
</comment>
<keyword evidence="5" id="KW-0677">Repeat</keyword>
<feature type="compositionally biased region" description="Pro residues" evidence="16">
    <location>
        <begin position="376"/>
        <end position="391"/>
    </location>
</feature>
<evidence type="ECO:0000256" key="14">
    <source>
        <dbReference type="PIRSR" id="PIRSR621190-5"/>
    </source>
</evidence>
<dbReference type="SUPFAM" id="SSF47090">
    <property type="entry name" value="PGBD-like"/>
    <property type="match status" value="1"/>
</dbReference>
<dbReference type="CDD" id="cd04278">
    <property type="entry name" value="ZnMc_MMP"/>
    <property type="match status" value="1"/>
</dbReference>
<dbReference type="InterPro" id="IPR024079">
    <property type="entry name" value="MetalloPept_cat_dom_sf"/>
</dbReference>
<feature type="repeat" description="Hemopexin" evidence="15">
    <location>
        <begin position="498"/>
        <end position="545"/>
    </location>
</feature>
<feature type="binding site" evidence="12">
    <location>
        <position position="409"/>
    </location>
    <ligand>
        <name>Ca(2+)</name>
        <dbReference type="ChEBI" id="CHEBI:29108"/>
        <label>5</label>
    </ligand>
</feature>
<evidence type="ECO:0000256" key="5">
    <source>
        <dbReference type="ARBA" id="ARBA00022737"/>
    </source>
</evidence>
<dbReference type="Pfam" id="PF00413">
    <property type="entry name" value="Peptidase_M10"/>
    <property type="match status" value="1"/>
</dbReference>
<comment type="cofactor">
    <cofactor evidence="12">
        <name>Ca(2+)</name>
        <dbReference type="ChEBI" id="CHEBI:29108"/>
    </cofactor>
    <text evidence="12">Can bind about 5 Ca(2+) ions per subunit.</text>
</comment>
<protein>
    <submittedName>
        <fullName evidence="18">Putative matrix</fullName>
    </submittedName>
</protein>
<dbReference type="InterPro" id="IPR001818">
    <property type="entry name" value="Pept_M10_metallopeptidase"/>
</dbReference>
<feature type="binding site" evidence="12">
    <location>
        <position position="238"/>
    </location>
    <ligand>
        <name>Ca(2+)</name>
        <dbReference type="ChEBI" id="CHEBI:29108"/>
        <label>3</label>
    </ligand>
</feature>
<evidence type="ECO:0000256" key="1">
    <source>
        <dbReference type="ARBA" id="ARBA00010370"/>
    </source>
</evidence>
<evidence type="ECO:0000256" key="15">
    <source>
        <dbReference type="PROSITE-ProRule" id="PRU01011"/>
    </source>
</evidence>
<dbReference type="InterPro" id="IPR021158">
    <property type="entry name" value="Pept_M10A_Zn_BS"/>
</dbReference>
<feature type="binding site" evidence="12">
    <location>
        <position position="407"/>
    </location>
    <ligand>
        <name>Ca(2+)</name>
        <dbReference type="ChEBI" id="CHEBI:29108"/>
        <label>4</label>
    </ligand>
</feature>
<feature type="binding site" evidence="11">
    <location>
        <position position="286"/>
    </location>
    <ligand>
        <name>Zn(2+)</name>
        <dbReference type="ChEBI" id="CHEBI:29105"/>
        <label>2</label>
        <note>catalytic</note>
    </ligand>
</feature>
<keyword evidence="9" id="KW-0865">Zymogen</keyword>
<dbReference type="PANTHER" id="PTHR10201">
    <property type="entry name" value="MATRIX METALLOPROTEINASE"/>
    <property type="match status" value="1"/>
</dbReference>
<dbReference type="PROSITE" id="PS00546">
    <property type="entry name" value="CYSTEINE_SWITCH"/>
    <property type="match status" value="1"/>
</dbReference>
<evidence type="ECO:0000256" key="9">
    <source>
        <dbReference type="ARBA" id="ARBA00023145"/>
    </source>
</evidence>
<feature type="short sequence motif" description="Cysteine switch" evidence="14">
    <location>
        <begin position="136"/>
        <end position="143"/>
    </location>
</feature>
<keyword evidence="2" id="KW-0645">Protease</keyword>
<feature type="binding site" evidence="12">
    <location>
        <position position="239"/>
    </location>
    <ligand>
        <name>Ca(2+)</name>
        <dbReference type="ChEBI" id="CHEBI:29108"/>
        <label>3</label>
    </ligand>
</feature>
<feature type="region of interest" description="Disordered" evidence="16">
    <location>
        <begin position="339"/>
        <end position="400"/>
    </location>
</feature>
<evidence type="ECO:0000256" key="16">
    <source>
        <dbReference type="SAM" id="MobiDB-lite"/>
    </source>
</evidence>
<feature type="binding site" evidence="12">
    <location>
        <position position="455"/>
    </location>
    <ligand>
        <name>Ca(2+)</name>
        <dbReference type="ChEBI" id="CHEBI:29108"/>
        <label>4</label>
    </ligand>
</feature>
<reference evidence="18" key="1">
    <citation type="submission" date="2012-11" db="EMBL/GenBank/DDBJ databases">
        <authorList>
            <person name="Lucero-Rivera Y.E."/>
            <person name="Tovar-Ramirez D."/>
        </authorList>
    </citation>
    <scope>NUCLEOTIDE SEQUENCE</scope>
    <source>
        <tissue evidence="18">Salivary gland</tissue>
    </source>
</reference>
<keyword evidence="6" id="KW-0378">Hydrolase</keyword>
<feature type="binding site" evidence="11">
    <location>
        <position position="290"/>
    </location>
    <ligand>
        <name>Zn(2+)</name>
        <dbReference type="ChEBI" id="CHEBI:29105"/>
        <label>2</label>
        <note>catalytic</note>
    </ligand>
</feature>
<dbReference type="GO" id="GO:0008270">
    <property type="term" value="F:zinc ion binding"/>
    <property type="evidence" value="ECO:0007669"/>
    <property type="project" value="InterPro"/>
</dbReference>
<evidence type="ECO:0000259" key="17">
    <source>
        <dbReference type="SMART" id="SM00235"/>
    </source>
</evidence>
<dbReference type="PIRSF" id="PIRSF001191">
    <property type="entry name" value="Peptidase_M10A_matrix"/>
    <property type="match status" value="1"/>
</dbReference>
<dbReference type="InterPro" id="IPR036365">
    <property type="entry name" value="PGBD-like_sf"/>
</dbReference>
<dbReference type="CDD" id="cd00094">
    <property type="entry name" value="HX"/>
    <property type="match status" value="1"/>
</dbReference>
<keyword evidence="3 11" id="KW-0479">Metal-binding</keyword>
<dbReference type="SUPFAM" id="SSF55486">
    <property type="entry name" value="Metalloproteases ('zincins'), catalytic domain"/>
    <property type="match status" value="1"/>
</dbReference>
<feature type="binding site" evidence="12">
    <location>
        <position position="504"/>
    </location>
    <ligand>
        <name>Ca(2+)</name>
        <dbReference type="ChEBI" id="CHEBI:29108"/>
        <label>5</label>
    </ligand>
</feature>
<dbReference type="PANTHER" id="PTHR10201:SF308">
    <property type="entry name" value="MATRIX METALLOPROTEINASE 2"/>
    <property type="match status" value="1"/>
</dbReference>
<evidence type="ECO:0000256" key="13">
    <source>
        <dbReference type="PIRSR" id="PIRSR621190-4"/>
    </source>
</evidence>
<feature type="binding site" description="in inhibited form" evidence="12">
    <location>
        <position position="138"/>
    </location>
    <ligand>
        <name>Zn(2+)</name>
        <dbReference type="ChEBI" id="CHEBI:29105"/>
        <label>2</label>
        <note>catalytic</note>
    </ligand>
</feature>
<dbReference type="Gene3D" id="3.40.390.10">
    <property type="entry name" value="Collagenase (Catalytic Domain)"/>
    <property type="match status" value="1"/>
</dbReference>
<keyword evidence="12" id="KW-0106">Calcium</keyword>
<feature type="binding site" evidence="12">
    <location>
        <position position="231"/>
    </location>
    <ligand>
        <name>Zn(2+)</name>
        <dbReference type="ChEBI" id="CHEBI:29105"/>
        <label>1</label>
    </ligand>
</feature>
<feature type="binding site" evidence="11">
    <location>
        <position position="296"/>
    </location>
    <ligand>
        <name>Zn(2+)</name>
        <dbReference type="ChEBI" id="CHEBI:29105"/>
        <label>2</label>
        <note>catalytic</note>
    </ligand>
</feature>
<evidence type="ECO:0000256" key="12">
    <source>
        <dbReference type="PIRSR" id="PIRSR621190-2"/>
    </source>
</evidence>
<dbReference type="InterPro" id="IPR033739">
    <property type="entry name" value="M10A_MMP"/>
</dbReference>
<dbReference type="Gene3D" id="2.110.10.10">
    <property type="entry name" value="Hemopexin-like domain"/>
    <property type="match status" value="1"/>
</dbReference>
<dbReference type="InterPro" id="IPR000585">
    <property type="entry name" value="Hemopexin-like_dom"/>
</dbReference>
<dbReference type="SUPFAM" id="SSF50923">
    <property type="entry name" value="Hemopexin-like domain"/>
    <property type="match status" value="1"/>
</dbReference>
<evidence type="ECO:0000256" key="7">
    <source>
        <dbReference type="ARBA" id="ARBA00022833"/>
    </source>
</evidence>
<accession>L7MFG9</accession>
<dbReference type="Pfam" id="PF00045">
    <property type="entry name" value="Hemopexin"/>
    <property type="match status" value="4"/>
</dbReference>
<dbReference type="InterPro" id="IPR036375">
    <property type="entry name" value="Hemopexin-like_dom_sf"/>
</dbReference>
<feature type="binding site" evidence="12">
    <location>
        <position position="257"/>
    </location>
    <ligand>
        <name>Ca(2+)</name>
        <dbReference type="ChEBI" id="CHEBI:29108"/>
        <label>2</label>
    </ligand>
</feature>
<dbReference type="GO" id="GO:0005615">
    <property type="term" value="C:extracellular space"/>
    <property type="evidence" value="ECO:0007669"/>
    <property type="project" value="TreeGrafter"/>
</dbReference>
<dbReference type="SMART" id="SM00120">
    <property type="entry name" value="HX"/>
    <property type="match status" value="4"/>
</dbReference>
<keyword evidence="4" id="KW-0732">Signal</keyword>
<evidence type="ECO:0000313" key="18">
    <source>
        <dbReference type="EMBL" id="JAA62730.1"/>
    </source>
</evidence>
<dbReference type="GO" id="GO:0030198">
    <property type="term" value="P:extracellular matrix organization"/>
    <property type="evidence" value="ECO:0007669"/>
    <property type="project" value="TreeGrafter"/>
</dbReference>
<feature type="binding site" evidence="12">
    <location>
        <position position="259"/>
    </location>
    <ligand>
        <name>Zn(2+)</name>
        <dbReference type="ChEBI" id="CHEBI:29105"/>
        <label>1</label>
    </ligand>
</feature>
<feature type="active site" evidence="10">
    <location>
        <position position="287"/>
    </location>
</feature>
<name>L7MFG9_RHIPC</name>
<evidence type="ECO:0000256" key="10">
    <source>
        <dbReference type="PIRSR" id="PIRSR001191-1"/>
    </source>
</evidence>
<evidence type="ECO:0000256" key="6">
    <source>
        <dbReference type="ARBA" id="ARBA00022801"/>
    </source>
</evidence>
<feature type="binding site" evidence="12">
    <location>
        <position position="304"/>
    </location>
    <ligand>
        <name>Zn(2+)</name>
        <dbReference type="ChEBI" id="CHEBI:29105"/>
        <label>2</label>
        <note>catalytic</note>
    </ligand>
</feature>
<feature type="binding site" evidence="12">
    <location>
        <position position="261"/>
    </location>
    <ligand>
        <name>Ca(2+)</name>
        <dbReference type="ChEBI" id="CHEBI:29108"/>
        <label>3</label>
    </ligand>
</feature>
<feature type="binding site" evidence="12">
    <location>
        <position position="550"/>
    </location>
    <ligand>
        <name>Ca(2+)</name>
        <dbReference type="ChEBI" id="CHEBI:29108"/>
        <label>4</label>
    </ligand>
</feature>
<dbReference type="GO" id="GO:0031012">
    <property type="term" value="C:extracellular matrix"/>
    <property type="evidence" value="ECO:0007669"/>
    <property type="project" value="InterPro"/>
</dbReference>
<comment type="cofactor">
    <cofactor evidence="12">
        <name>Zn(2+)</name>
        <dbReference type="ChEBI" id="CHEBI:29105"/>
    </cofactor>
    <text evidence="12">Binds 2 Zn(2+) ions per subunit.</text>
</comment>
<feature type="repeat" description="Hemopexin" evidence="15">
    <location>
        <begin position="403"/>
        <end position="447"/>
    </location>
</feature>
<dbReference type="InterPro" id="IPR018487">
    <property type="entry name" value="Hemopexin-like_repeat"/>
</dbReference>
<dbReference type="EMBL" id="GACK01002304">
    <property type="protein sequence ID" value="JAA62730.1"/>
    <property type="molecule type" value="mRNA"/>
</dbReference>
<feature type="repeat" description="Hemopexin" evidence="15">
    <location>
        <begin position="546"/>
        <end position="591"/>
    </location>
</feature>
<dbReference type="InterPro" id="IPR006026">
    <property type="entry name" value="Peptidase_Metallo"/>
</dbReference>
<dbReference type="InterPro" id="IPR021190">
    <property type="entry name" value="Pept_M10A"/>
</dbReference>
<keyword evidence="8" id="KW-0482">Metalloprotease</keyword>
<feature type="binding site" evidence="12">
    <location>
        <position position="264"/>
    </location>
    <ligand>
        <name>Ca(2+)</name>
        <dbReference type="ChEBI" id="CHEBI:29108"/>
        <label>1</label>
    </ligand>
</feature>
<feature type="repeat" description="Hemopexin" evidence="15">
    <location>
        <begin position="451"/>
        <end position="496"/>
    </location>
</feature>
<feature type="binding site" evidence="12">
    <location>
        <position position="246"/>
    </location>
    <ligand>
        <name>Zn(2+)</name>
        <dbReference type="ChEBI" id="CHEBI:29105"/>
        <label>1</label>
    </ligand>
</feature>
<dbReference type="Pfam" id="PF01471">
    <property type="entry name" value="PG_binding_1"/>
    <property type="match status" value="1"/>
</dbReference>
<feature type="modified residue" description="Phosphotyrosine; by PKDCC" evidence="13">
    <location>
        <position position="485"/>
    </location>
</feature>